<keyword evidence="3 4" id="KW-0413">Isomerase</keyword>
<dbReference type="InterPro" id="IPR001406">
    <property type="entry name" value="PsdUridine_synth_TruA"/>
</dbReference>
<dbReference type="EC" id="5.4.99.12" evidence="4"/>
<evidence type="ECO:0000256" key="4">
    <source>
        <dbReference type="HAMAP-Rule" id="MF_00171"/>
    </source>
</evidence>
<keyword evidence="2 4" id="KW-0819">tRNA processing</keyword>
<evidence type="ECO:0000256" key="3">
    <source>
        <dbReference type="ARBA" id="ARBA00023235"/>
    </source>
</evidence>
<feature type="binding site" evidence="4 6">
    <location>
        <position position="110"/>
    </location>
    <ligand>
        <name>substrate</name>
    </ligand>
</feature>
<gene>
    <name evidence="4" type="primary">truA</name>
    <name evidence="9" type="ORF">SAMN05216238_11519</name>
</gene>
<organism evidence="9 10">
    <name type="scientific">Lentibacillus persicus</name>
    <dbReference type="NCBI Taxonomy" id="640948"/>
    <lineage>
        <taxon>Bacteria</taxon>
        <taxon>Bacillati</taxon>
        <taxon>Bacillota</taxon>
        <taxon>Bacilli</taxon>
        <taxon>Bacillales</taxon>
        <taxon>Bacillaceae</taxon>
        <taxon>Lentibacillus</taxon>
    </lineage>
</organism>
<evidence type="ECO:0000256" key="5">
    <source>
        <dbReference type="PIRSR" id="PIRSR001430-1"/>
    </source>
</evidence>
<dbReference type="HAMAP" id="MF_00171">
    <property type="entry name" value="TruA"/>
    <property type="match status" value="1"/>
</dbReference>
<dbReference type="Gene3D" id="3.30.70.660">
    <property type="entry name" value="Pseudouridine synthase I, catalytic domain, C-terminal subdomain"/>
    <property type="match status" value="1"/>
</dbReference>
<dbReference type="InterPro" id="IPR020095">
    <property type="entry name" value="PsdUridine_synth_TruA_C"/>
</dbReference>
<feature type="active site" description="Nucleophile" evidence="4 5">
    <location>
        <position position="52"/>
    </location>
</feature>
<reference evidence="10" key="1">
    <citation type="submission" date="2016-10" db="EMBL/GenBank/DDBJ databases">
        <authorList>
            <person name="Varghese N."/>
            <person name="Submissions S."/>
        </authorList>
    </citation>
    <scope>NUCLEOTIDE SEQUENCE [LARGE SCALE GENOMIC DNA]</scope>
    <source>
        <strain evidence="10">DSM 22530</strain>
    </source>
</reference>
<dbReference type="RefSeq" id="WP_177183470.1">
    <property type="nucleotide sequence ID" value="NZ_FOMR01000015.1"/>
</dbReference>
<dbReference type="InterPro" id="IPR020103">
    <property type="entry name" value="PsdUridine_synth_cat_dom_sf"/>
</dbReference>
<evidence type="ECO:0000256" key="2">
    <source>
        <dbReference type="ARBA" id="ARBA00022694"/>
    </source>
</evidence>
<dbReference type="PANTHER" id="PTHR11142">
    <property type="entry name" value="PSEUDOURIDYLATE SYNTHASE"/>
    <property type="match status" value="1"/>
</dbReference>
<dbReference type="AlphaFoldDB" id="A0A1I2A9X4"/>
<dbReference type="GO" id="GO:0003723">
    <property type="term" value="F:RNA binding"/>
    <property type="evidence" value="ECO:0007669"/>
    <property type="project" value="InterPro"/>
</dbReference>
<dbReference type="PIRSF" id="PIRSF001430">
    <property type="entry name" value="tRNA_psdUrid_synth"/>
    <property type="match status" value="1"/>
</dbReference>
<feature type="domain" description="Pseudouridine synthase I TruA alpha/beta" evidence="8">
    <location>
        <begin position="7"/>
        <end position="104"/>
    </location>
</feature>
<dbReference type="GO" id="GO:0031119">
    <property type="term" value="P:tRNA pseudouridine synthesis"/>
    <property type="evidence" value="ECO:0007669"/>
    <property type="project" value="UniProtKB-UniRule"/>
</dbReference>
<dbReference type="STRING" id="640948.SAMN05216238_11519"/>
<feature type="domain" description="Pseudouridine synthase I TruA alpha/beta" evidence="8">
    <location>
        <begin position="143"/>
        <end position="246"/>
    </location>
</feature>
<evidence type="ECO:0000256" key="1">
    <source>
        <dbReference type="ARBA" id="ARBA00009375"/>
    </source>
</evidence>
<protein>
    <recommendedName>
        <fullName evidence="4">tRNA pseudouridine synthase A</fullName>
        <ecNumber evidence="4">5.4.99.12</ecNumber>
    </recommendedName>
    <alternativeName>
        <fullName evidence="4">tRNA pseudouridine(38-40) synthase</fullName>
    </alternativeName>
    <alternativeName>
        <fullName evidence="4">tRNA pseudouridylate synthase I</fullName>
    </alternativeName>
    <alternativeName>
        <fullName evidence="4">tRNA-uridine isomerase I</fullName>
    </alternativeName>
</protein>
<evidence type="ECO:0000313" key="10">
    <source>
        <dbReference type="Proteomes" id="UP000199474"/>
    </source>
</evidence>
<dbReference type="CDD" id="cd02570">
    <property type="entry name" value="PseudoU_synth_EcTruA"/>
    <property type="match status" value="1"/>
</dbReference>
<comment type="caution">
    <text evidence="4">Lacks conserved residue(s) required for the propagation of feature annotation.</text>
</comment>
<dbReference type="Gene3D" id="3.30.70.580">
    <property type="entry name" value="Pseudouridine synthase I, catalytic domain, N-terminal subdomain"/>
    <property type="match status" value="1"/>
</dbReference>
<dbReference type="FunFam" id="3.30.70.580:FF:000001">
    <property type="entry name" value="tRNA pseudouridine synthase A"/>
    <property type="match status" value="1"/>
</dbReference>
<dbReference type="InterPro" id="IPR020097">
    <property type="entry name" value="PsdUridine_synth_TruA_a/b_dom"/>
</dbReference>
<comment type="function">
    <text evidence="4">Formation of pseudouridine at positions 38, 39 and 40 in the anticodon stem and loop of transfer RNAs.</text>
</comment>
<sequence length="248" mass="28555">MRIKCVISYDGTNFSGMQIQPRARTVEGEINKALRKIHKGESVRIFSSGRTDAGVHAKGQTFHFDSNYHLTPAEWKRALNSLLPTDLHVNEAAHVHDSFHARFDAKEKEYRYYILNERERDVFQQNYIYQYPYELDIKKMQQAAGYFEGTHDFTTFSSAKSETVGSKVRTLYEVSCFRKGSRFEFILRGDGFLYNMVRIIVGTLLDVGRGKLAASDIGKLFNKHDRQSAGDTVPPQGLYLWKVTYNED</sequence>
<dbReference type="EMBL" id="FOMR01000015">
    <property type="protein sequence ID" value="SFE40388.1"/>
    <property type="molecule type" value="Genomic_DNA"/>
</dbReference>
<dbReference type="Pfam" id="PF01416">
    <property type="entry name" value="PseudoU_synth_1"/>
    <property type="match status" value="2"/>
</dbReference>
<dbReference type="PANTHER" id="PTHR11142:SF0">
    <property type="entry name" value="TRNA PSEUDOURIDINE SYNTHASE-LIKE 1"/>
    <property type="match status" value="1"/>
</dbReference>
<comment type="catalytic activity">
    <reaction evidence="4 7">
        <text>uridine(38/39/40) in tRNA = pseudouridine(38/39/40) in tRNA</text>
        <dbReference type="Rhea" id="RHEA:22376"/>
        <dbReference type="Rhea" id="RHEA-COMP:10085"/>
        <dbReference type="Rhea" id="RHEA-COMP:10087"/>
        <dbReference type="ChEBI" id="CHEBI:65314"/>
        <dbReference type="ChEBI" id="CHEBI:65315"/>
        <dbReference type="EC" id="5.4.99.12"/>
    </reaction>
</comment>
<keyword evidence="10" id="KW-1185">Reference proteome</keyword>
<dbReference type="SUPFAM" id="SSF55120">
    <property type="entry name" value="Pseudouridine synthase"/>
    <property type="match status" value="1"/>
</dbReference>
<name>A0A1I2A9X4_9BACI</name>
<dbReference type="InterPro" id="IPR020094">
    <property type="entry name" value="TruA/RsuA/RluB/E/F_N"/>
</dbReference>
<dbReference type="Proteomes" id="UP000199474">
    <property type="component" value="Unassembled WGS sequence"/>
</dbReference>
<accession>A0A1I2A9X4</accession>
<evidence type="ECO:0000313" key="9">
    <source>
        <dbReference type="EMBL" id="SFE40388.1"/>
    </source>
</evidence>
<evidence type="ECO:0000256" key="6">
    <source>
        <dbReference type="PIRSR" id="PIRSR001430-2"/>
    </source>
</evidence>
<evidence type="ECO:0000259" key="8">
    <source>
        <dbReference type="Pfam" id="PF01416"/>
    </source>
</evidence>
<evidence type="ECO:0000256" key="7">
    <source>
        <dbReference type="RuleBase" id="RU003792"/>
    </source>
</evidence>
<dbReference type="NCBIfam" id="TIGR00071">
    <property type="entry name" value="hisT_truA"/>
    <property type="match status" value="1"/>
</dbReference>
<proteinExistence type="inferred from homology"/>
<comment type="subunit">
    <text evidence="4">Homodimer.</text>
</comment>
<dbReference type="GO" id="GO:0160147">
    <property type="term" value="F:tRNA pseudouridine(38-40) synthase activity"/>
    <property type="evidence" value="ECO:0007669"/>
    <property type="project" value="UniProtKB-EC"/>
</dbReference>
<comment type="similarity">
    <text evidence="1 4 7">Belongs to the tRNA pseudouridine synthase TruA family.</text>
</comment>